<feature type="domain" description="AraC effector-binding" evidence="1">
    <location>
        <begin position="2"/>
        <end position="158"/>
    </location>
</feature>
<organism evidence="2 3">
    <name type="scientific">Cohnella phaseoli</name>
    <dbReference type="NCBI Taxonomy" id="456490"/>
    <lineage>
        <taxon>Bacteria</taxon>
        <taxon>Bacillati</taxon>
        <taxon>Bacillota</taxon>
        <taxon>Bacilli</taxon>
        <taxon>Bacillales</taxon>
        <taxon>Paenibacillaceae</taxon>
        <taxon>Cohnella</taxon>
    </lineage>
</organism>
<name>A0A3D9IUA2_9BACL</name>
<dbReference type="Pfam" id="PF14526">
    <property type="entry name" value="Cass2"/>
    <property type="match status" value="1"/>
</dbReference>
<dbReference type="SMART" id="SM00871">
    <property type="entry name" value="AraC_E_bind"/>
    <property type="match status" value="1"/>
</dbReference>
<dbReference type="RefSeq" id="WP_116063005.1">
    <property type="nucleotide sequence ID" value="NZ_QRDZ01000020.1"/>
</dbReference>
<comment type="caution">
    <text evidence="2">The sequence shown here is derived from an EMBL/GenBank/DDBJ whole genome shotgun (WGS) entry which is preliminary data.</text>
</comment>
<dbReference type="Proteomes" id="UP000256977">
    <property type="component" value="Unassembled WGS sequence"/>
</dbReference>
<accession>A0A3D9IUA2</accession>
<dbReference type="InterPro" id="IPR029441">
    <property type="entry name" value="Cass2"/>
</dbReference>
<keyword evidence="3" id="KW-1185">Reference proteome</keyword>
<dbReference type="OrthoDB" id="1645792at2"/>
<reference evidence="2 3" key="1">
    <citation type="submission" date="2018-07" db="EMBL/GenBank/DDBJ databases">
        <title>Genomic Encyclopedia of Type Strains, Phase III (KMG-III): the genomes of soil and plant-associated and newly described type strains.</title>
        <authorList>
            <person name="Whitman W."/>
        </authorList>
    </citation>
    <scope>NUCLEOTIDE SEQUENCE [LARGE SCALE GENOMIC DNA]</scope>
    <source>
        <strain evidence="2 3">CECT 7287</strain>
    </source>
</reference>
<dbReference type="InterPro" id="IPR010499">
    <property type="entry name" value="AraC_E-bd"/>
</dbReference>
<sequence>MNNFKIESKQAFRIIGYKTALHEGSTIHSPQYSSPKTAFFKELLANGLFASLRPYSDSRYGYAAVALENGTVHYYAGVQSAQALSENAEELYFPESDYLILSGSGGLSRLAFDKLEDQAFGAVLTDEFAYEYSGAAIAEVLLNGDPTNAEVEVWVPVRKRQDR</sequence>
<gene>
    <name evidence="2" type="ORF">DFP98_12090</name>
</gene>
<evidence type="ECO:0000313" key="3">
    <source>
        <dbReference type="Proteomes" id="UP000256977"/>
    </source>
</evidence>
<dbReference type="InterPro" id="IPR011256">
    <property type="entry name" value="Reg_factor_effector_dom_sf"/>
</dbReference>
<dbReference type="Gene3D" id="3.20.80.10">
    <property type="entry name" value="Regulatory factor, effector binding domain"/>
    <property type="match status" value="1"/>
</dbReference>
<protein>
    <submittedName>
        <fullName evidence="2">Putative transcriptional regulator YdeE</fullName>
    </submittedName>
</protein>
<dbReference type="SUPFAM" id="SSF55136">
    <property type="entry name" value="Probable bacterial effector-binding domain"/>
    <property type="match status" value="1"/>
</dbReference>
<dbReference type="AlphaFoldDB" id="A0A3D9IUA2"/>
<dbReference type="EMBL" id="QRDZ01000020">
    <property type="protein sequence ID" value="RED65340.1"/>
    <property type="molecule type" value="Genomic_DNA"/>
</dbReference>
<proteinExistence type="predicted"/>
<evidence type="ECO:0000313" key="2">
    <source>
        <dbReference type="EMBL" id="RED65340.1"/>
    </source>
</evidence>
<evidence type="ECO:0000259" key="1">
    <source>
        <dbReference type="SMART" id="SM00871"/>
    </source>
</evidence>